<accession>Q6ZK19</accession>
<reference evidence="3" key="1">
    <citation type="journal article" date="2005" name="Nature">
        <title>The map-based sequence of the rice genome.</title>
        <authorList>
            <consortium name="International rice genome sequencing project (IRGSP)"/>
            <person name="Matsumoto T."/>
            <person name="Wu J."/>
            <person name="Kanamori H."/>
            <person name="Katayose Y."/>
            <person name="Fujisawa M."/>
            <person name="Namiki N."/>
            <person name="Mizuno H."/>
            <person name="Yamamoto K."/>
            <person name="Antonio B.A."/>
            <person name="Baba T."/>
            <person name="Sakata K."/>
            <person name="Nagamura Y."/>
            <person name="Aoki H."/>
            <person name="Arikawa K."/>
            <person name="Arita K."/>
            <person name="Bito T."/>
            <person name="Chiden Y."/>
            <person name="Fujitsuka N."/>
            <person name="Fukunaka R."/>
            <person name="Hamada M."/>
            <person name="Harada C."/>
            <person name="Hayashi A."/>
            <person name="Hijishita S."/>
            <person name="Honda M."/>
            <person name="Hosokawa S."/>
            <person name="Ichikawa Y."/>
            <person name="Idonuma A."/>
            <person name="Iijima M."/>
            <person name="Ikeda M."/>
            <person name="Ikeno M."/>
            <person name="Ito K."/>
            <person name="Ito S."/>
            <person name="Ito T."/>
            <person name="Ito Y."/>
            <person name="Ito Y."/>
            <person name="Iwabuchi A."/>
            <person name="Kamiya K."/>
            <person name="Karasawa W."/>
            <person name="Kurita K."/>
            <person name="Katagiri S."/>
            <person name="Kikuta A."/>
            <person name="Kobayashi H."/>
            <person name="Kobayashi N."/>
            <person name="Machita K."/>
            <person name="Maehara T."/>
            <person name="Masukawa M."/>
            <person name="Mizubayashi T."/>
            <person name="Mukai Y."/>
            <person name="Nagasaki H."/>
            <person name="Nagata Y."/>
            <person name="Naito S."/>
            <person name="Nakashima M."/>
            <person name="Nakama Y."/>
            <person name="Nakamichi Y."/>
            <person name="Nakamura M."/>
            <person name="Meguro A."/>
            <person name="Negishi M."/>
            <person name="Ohta I."/>
            <person name="Ohta T."/>
            <person name="Okamoto M."/>
            <person name="Ono N."/>
            <person name="Saji S."/>
            <person name="Sakaguchi M."/>
            <person name="Sakai K."/>
            <person name="Shibata M."/>
            <person name="Shimokawa T."/>
            <person name="Song J."/>
            <person name="Takazaki Y."/>
            <person name="Terasawa K."/>
            <person name="Tsugane M."/>
            <person name="Tsuji K."/>
            <person name="Ueda S."/>
            <person name="Waki K."/>
            <person name="Yamagata H."/>
            <person name="Yamamoto M."/>
            <person name="Yamamoto S."/>
            <person name="Yamane H."/>
            <person name="Yoshiki S."/>
            <person name="Yoshihara R."/>
            <person name="Yukawa K."/>
            <person name="Zhong H."/>
            <person name="Yano M."/>
            <person name="Yuan Q."/>
            <person name="Ouyang S."/>
            <person name="Liu J."/>
            <person name="Jones K.M."/>
            <person name="Gansberger K."/>
            <person name="Moffat K."/>
            <person name="Hill J."/>
            <person name="Bera J."/>
            <person name="Fadrosh D."/>
            <person name="Jin S."/>
            <person name="Johri S."/>
            <person name="Kim M."/>
            <person name="Overton L."/>
            <person name="Reardon M."/>
            <person name="Tsitrin T."/>
            <person name="Vuong H."/>
            <person name="Weaver B."/>
            <person name="Ciecko A."/>
            <person name="Tallon L."/>
            <person name="Jackson J."/>
            <person name="Pai G."/>
            <person name="Aken S.V."/>
            <person name="Utterback T."/>
            <person name="Reidmuller S."/>
            <person name="Feldblyum T."/>
            <person name="Hsiao J."/>
            <person name="Zismann V."/>
            <person name="Iobst S."/>
            <person name="de Vazeille A.R."/>
            <person name="Buell C.R."/>
            <person name="Ying K."/>
            <person name="Li Y."/>
            <person name="Lu T."/>
            <person name="Huang Y."/>
            <person name="Zhao Q."/>
            <person name="Feng Q."/>
            <person name="Zhang L."/>
            <person name="Zhu J."/>
            <person name="Weng Q."/>
            <person name="Mu J."/>
            <person name="Lu Y."/>
            <person name="Fan D."/>
            <person name="Liu Y."/>
            <person name="Guan J."/>
            <person name="Zhang Y."/>
            <person name="Yu S."/>
            <person name="Liu X."/>
            <person name="Zhang Y."/>
            <person name="Hong G."/>
            <person name="Han B."/>
            <person name="Choisne N."/>
            <person name="Demange N."/>
            <person name="Orjeda G."/>
            <person name="Samain S."/>
            <person name="Cattolico L."/>
            <person name="Pelletier E."/>
            <person name="Couloux A."/>
            <person name="Segurens B."/>
            <person name="Wincker P."/>
            <person name="D'Hont A."/>
            <person name="Scarpelli C."/>
            <person name="Weissenbach J."/>
            <person name="Salanoubat M."/>
            <person name="Quetier F."/>
            <person name="Yu Y."/>
            <person name="Kim H.R."/>
            <person name="Rambo T."/>
            <person name="Currie J."/>
            <person name="Collura K."/>
            <person name="Luo M."/>
            <person name="Yang T."/>
            <person name="Ammiraju J.S.S."/>
            <person name="Engler F."/>
            <person name="Soderlund C."/>
            <person name="Wing R.A."/>
            <person name="Palmer L.E."/>
            <person name="de la Bastide M."/>
            <person name="Spiegel L."/>
            <person name="Nascimento L."/>
            <person name="Zutavern T."/>
            <person name="O'Shaughnessy A."/>
            <person name="Dike S."/>
            <person name="Dedhia N."/>
            <person name="Preston R."/>
            <person name="Balija V."/>
            <person name="McCombie W.R."/>
            <person name="Chow T."/>
            <person name="Chen H."/>
            <person name="Chung M."/>
            <person name="Chen C."/>
            <person name="Shaw J."/>
            <person name="Wu H."/>
            <person name="Hsiao K."/>
            <person name="Chao Y."/>
            <person name="Chu M."/>
            <person name="Cheng C."/>
            <person name="Hour A."/>
            <person name="Lee P."/>
            <person name="Lin S."/>
            <person name="Lin Y."/>
            <person name="Liou J."/>
            <person name="Liu S."/>
            <person name="Hsing Y."/>
            <person name="Raghuvanshi S."/>
            <person name="Mohanty A."/>
            <person name="Bharti A.K."/>
            <person name="Gaur A."/>
            <person name="Gupta V."/>
            <person name="Kumar D."/>
            <person name="Ravi V."/>
            <person name="Vij S."/>
            <person name="Kapur A."/>
            <person name="Khurana P."/>
            <person name="Khurana P."/>
            <person name="Khurana J.P."/>
            <person name="Tyagi A.K."/>
            <person name="Gaikwad K."/>
            <person name="Singh A."/>
            <person name="Dalal V."/>
            <person name="Srivastava S."/>
            <person name="Dixit A."/>
            <person name="Pal A.K."/>
            <person name="Ghazi I.A."/>
            <person name="Yadav M."/>
            <person name="Pandit A."/>
            <person name="Bhargava A."/>
            <person name="Sureshbabu K."/>
            <person name="Batra K."/>
            <person name="Sharma T.R."/>
            <person name="Mohapatra T."/>
            <person name="Singh N.K."/>
            <person name="Messing J."/>
            <person name="Nelson A.B."/>
            <person name="Fuks G."/>
            <person name="Kavchok S."/>
            <person name="Keizer G."/>
            <person name="Linton E."/>
            <person name="Llaca V."/>
            <person name="Song R."/>
            <person name="Tanyolac B."/>
            <person name="Young S."/>
            <person name="Ho-Il K."/>
            <person name="Hahn J.H."/>
            <person name="Sangsakoo G."/>
            <person name="Vanavichit A."/>
            <person name="de Mattos Luiz.A.T."/>
            <person name="Zimmer P.D."/>
            <person name="Malone G."/>
            <person name="Dellagostin O."/>
            <person name="de Oliveira A.C."/>
            <person name="Bevan M."/>
            <person name="Bancroft I."/>
            <person name="Minx P."/>
            <person name="Cordum H."/>
            <person name="Wilson R."/>
            <person name="Cheng Z."/>
            <person name="Jin W."/>
            <person name="Jiang J."/>
            <person name="Leong S.A."/>
            <person name="Iwama H."/>
            <person name="Gojobori T."/>
            <person name="Itoh T."/>
            <person name="Niimura Y."/>
            <person name="Fujii Y."/>
            <person name="Habara T."/>
            <person name="Sakai H."/>
            <person name="Sato Y."/>
            <person name="Wilson G."/>
            <person name="Kumar K."/>
            <person name="McCouch S."/>
            <person name="Juretic N."/>
            <person name="Hoen D."/>
            <person name="Wright S."/>
            <person name="Bruskiewich R."/>
            <person name="Bureau T."/>
            <person name="Miyao A."/>
            <person name="Hirochika H."/>
            <person name="Nishikawa T."/>
            <person name="Kadowaki K."/>
            <person name="Sugiura M."/>
            <person name="Burr B."/>
            <person name="Sasaki T."/>
        </authorList>
    </citation>
    <scope>NUCLEOTIDE SEQUENCE [LARGE SCALE GENOMIC DNA]</scope>
    <source>
        <strain evidence="3">cv. Nipponbare</strain>
    </source>
</reference>
<evidence type="ECO:0000313" key="2">
    <source>
        <dbReference type="EMBL" id="BAD08891.1"/>
    </source>
</evidence>
<evidence type="ECO:0000256" key="1">
    <source>
        <dbReference type="SAM" id="MobiDB-lite"/>
    </source>
</evidence>
<protein>
    <submittedName>
        <fullName evidence="2">Uncharacterized protein</fullName>
    </submittedName>
</protein>
<feature type="compositionally biased region" description="Low complexity" evidence="1">
    <location>
        <begin position="1"/>
        <end position="25"/>
    </location>
</feature>
<feature type="region of interest" description="Disordered" evidence="1">
    <location>
        <begin position="1"/>
        <end position="38"/>
    </location>
</feature>
<organism evidence="2 3">
    <name type="scientific">Oryza sativa subsp. japonica</name>
    <name type="common">Rice</name>
    <dbReference type="NCBI Taxonomy" id="39947"/>
    <lineage>
        <taxon>Eukaryota</taxon>
        <taxon>Viridiplantae</taxon>
        <taxon>Streptophyta</taxon>
        <taxon>Embryophyta</taxon>
        <taxon>Tracheophyta</taxon>
        <taxon>Spermatophyta</taxon>
        <taxon>Magnoliopsida</taxon>
        <taxon>Liliopsida</taxon>
        <taxon>Poales</taxon>
        <taxon>Poaceae</taxon>
        <taxon>BOP clade</taxon>
        <taxon>Oryzoideae</taxon>
        <taxon>Oryzeae</taxon>
        <taxon>Oryzinae</taxon>
        <taxon>Oryza</taxon>
        <taxon>Oryza sativa</taxon>
    </lineage>
</organism>
<sequence>MRHGNAAGWSLSRAAAAGGRRTATAAEEEAMAAARSRDGRAEEYYVCSRSRKIARANYYFDLVDQVKSTQYPG</sequence>
<dbReference type="Proteomes" id="UP000000763">
    <property type="component" value="Chromosome 8"/>
</dbReference>
<reference evidence="3" key="2">
    <citation type="journal article" date="2008" name="Nucleic Acids Res.">
        <title>The rice annotation project database (RAP-DB): 2008 update.</title>
        <authorList>
            <consortium name="The rice annotation project (RAP)"/>
        </authorList>
    </citation>
    <scope>GENOME REANNOTATION</scope>
    <source>
        <strain evidence="3">cv. Nipponbare</strain>
    </source>
</reference>
<gene>
    <name evidence="2" type="primary">OJ1186_G01.36</name>
</gene>
<dbReference type="AlphaFoldDB" id="Q6ZK19"/>
<dbReference type="EMBL" id="AP003887">
    <property type="protein sequence ID" value="BAD08891.1"/>
    <property type="molecule type" value="Genomic_DNA"/>
</dbReference>
<evidence type="ECO:0000313" key="3">
    <source>
        <dbReference type="Proteomes" id="UP000000763"/>
    </source>
</evidence>
<name>Q6ZK19_ORYSJ</name>
<proteinExistence type="predicted"/>